<dbReference type="InterPro" id="IPR025534">
    <property type="entry name" value="DUF4420"/>
</dbReference>
<proteinExistence type="predicted"/>
<organism evidence="1 2">
    <name type="scientific">Vogesella indigofera</name>
    <name type="common">Pseudomonas indigofera</name>
    <dbReference type="NCBI Taxonomy" id="45465"/>
    <lineage>
        <taxon>Bacteria</taxon>
        <taxon>Pseudomonadati</taxon>
        <taxon>Pseudomonadota</taxon>
        <taxon>Betaproteobacteria</taxon>
        <taxon>Neisseriales</taxon>
        <taxon>Chromobacteriaceae</taxon>
        <taxon>Vogesella</taxon>
    </lineage>
</organism>
<protein>
    <submittedName>
        <fullName evidence="1">Putative PD-(D/E)XK family protein DUF4420</fullName>
    </submittedName>
</protein>
<evidence type="ECO:0000313" key="2">
    <source>
        <dbReference type="Proteomes" id="UP000279384"/>
    </source>
</evidence>
<dbReference type="Proteomes" id="UP000279384">
    <property type="component" value="Unassembled WGS sequence"/>
</dbReference>
<comment type="caution">
    <text evidence="1">The sequence shown here is derived from an EMBL/GenBank/DDBJ whole genome shotgun (WGS) entry which is preliminary data.</text>
</comment>
<evidence type="ECO:0000313" key="1">
    <source>
        <dbReference type="EMBL" id="RKQ57835.1"/>
    </source>
</evidence>
<dbReference type="AlphaFoldDB" id="A0A495BDS4"/>
<sequence length="310" mass="35081">MTLDQRWNELQPANKDDVFQLLDPDHPLDFYIGRDARGGRSLLLLTTDTPPAPKEYRAIRIQTFQRPDGRWSLLFRLTSPELTQLFTWLCQDLVEAGRRVVDPARPVAVLMKRFANWQRLMASGHNGLMDENRIRGLCGELLFLEQQLLPVFGGLASVTGWVGPERAHQDFQMCDKAWEIKTIRPGSTTVRISSEHQLDSKARPIELVVVSLADLQSSSPDGFTLNRLADRLYESLAGDLEAQDLFLQRLAAYGYIRRPEYDSRYYRVTACEAYVAGDGFPALAPSGLPSFISQVTYDLDLAGCKPYLKQ</sequence>
<dbReference type="RefSeq" id="WP_120810727.1">
    <property type="nucleotide sequence ID" value="NZ_RBID01000015.1"/>
</dbReference>
<reference evidence="1 2" key="1">
    <citation type="submission" date="2018-10" db="EMBL/GenBank/DDBJ databases">
        <title>Genomic Encyclopedia of Type Strains, Phase IV (KMG-IV): sequencing the most valuable type-strain genomes for metagenomic binning, comparative biology and taxonomic classification.</title>
        <authorList>
            <person name="Goeker M."/>
        </authorList>
    </citation>
    <scope>NUCLEOTIDE SEQUENCE [LARGE SCALE GENOMIC DNA]</scope>
    <source>
        <strain evidence="1 2">DSM 3303</strain>
    </source>
</reference>
<dbReference type="EMBL" id="RBID01000015">
    <property type="protein sequence ID" value="RKQ57835.1"/>
    <property type="molecule type" value="Genomic_DNA"/>
</dbReference>
<accession>A0A495BDS4</accession>
<gene>
    <name evidence="1" type="ORF">C8E02_2134</name>
</gene>
<name>A0A495BDS4_VOGIN</name>
<dbReference type="Pfam" id="PF14390">
    <property type="entry name" value="DUF4420"/>
    <property type="match status" value="1"/>
</dbReference>